<keyword evidence="1" id="KW-0175">Coiled coil</keyword>
<evidence type="ECO:0000256" key="1">
    <source>
        <dbReference type="SAM" id="Coils"/>
    </source>
</evidence>
<protein>
    <recommendedName>
        <fullName evidence="3">DUF883 domain-containing protein</fullName>
    </recommendedName>
</protein>
<accession>I2PWG4</accession>
<organism evidence="4">
    <name type="scientific">Desulfovibrio sp. U5L</name>
    <dbReference type="NCBI Taxonomy" id="596152"/>
    <lineage>
        <taxon>Bacteria</taxon>
        <taxon>Pseudomonadati</taxon>
        <taxon>Thermodesulfobacteriota</taxon>
        <taxon>Desulfovibrionia</taxon>
        <taxon>Desulfovibrionales</taxon>
        <taxon>Desulfovibrionaceae</taxon>
        <taxon>Desulfovibrio</taxon>
    </lineage>
</organism>
<dbReference type="AlphaFoldDB" id="I2PWG4"/>
<evidence type="ECO:0000259" key="3">
    <source>
        <dbReference type="Pfam" id="PF05957"/>
    </source>
</evidence>
<gene>
    <name evidence="4" type="ORF">DesU5LDRAFT_0153</name>
</gene>
<dbReference type="InterPro" id="IPR043604">
    <property type="entry name" value="DUF883_N"/>
</dbReference>
<feature type="transmembrane region" description="Helical" evidence="2">
    <location>
        <begin position="78"/>
        <end position="96"/>
    </location>
</feature>
<keyword evidence="2" id="KW-0472">Membrane</keyword>
<name>I2PWG4_9BACT</name>
<dbReference type="HOGENOM" id="CLU_132623_0_1_7"/>
<dbReference type="eggNOG" id="COG4575">
    <property type="taxonomic scope" value="Bacteria"/>
</dbReference>
<dbReference type="STRING" id="596152.DesU5LDRAFT_0153"/>
<sequence length="98" mass="11088">MFRKNAYQDEAAGELKELMRHANALLEATAGQADEQIKKVRAKLEDRLAMAREKYSNVEGLFDDTVDTADRMVHDKPYQVIGGTFLAGLLLGWFLSRK</sequence>
<dbReference type="Pfam" id="PF05957">
    <property type="entry name" value="DUF883"/>
    <property type="match status" value="1"/>
</dbReference>
<proteinExistence type="predicted"/>
<evidence type="ECO:0000256" key="2">
    <source>
        <dbReference type="SAM" id="Phobius"/>
    </source>
</evidence>
<keyword evidence="2" id="KW-1133">Transmembrane helix</keyword>
<feature type="coiled-coil region" evidence="1">
    <location>
        <begin position="23"/>
        <end position="61"/>
    </location>
</feature>
<feature type="domain" description="DUF883" evidence="3">
    <location>
        <begin position="9"/>
        <end position="58"/>
    </location>
</feature>
<keyword evidence="2" id="KW-0812">Transmembrane</keyword>
<dbReference type="EMBL" id="JH600068">
    <property type="protein sequence ID" value="EIG51870.1"/>
    <property type="molecule type" value="Genomic_DNA"/>
</dbReference>
<evidence type="ECO:0000313" key="4">
    <source>
        <dbReference type="EMBL" id="EIG51870.1"/>
    </source>
</evidence>
<reference evidence="4" key="1">
    <citation type="submission" date="2011-11" db="EMBL/GenBank/DDBJ databases">
        <title>Improved High-Quality Draft sequence of Desulfovibrio sp. U5L.</title>
        <authorList>
            <consortium name="US DOE Joint Genome Institute"/>
            <person name="Lucas S."/>
            <person name="Han J."/>
            <person name="Lapidus A."/>
            <person name="Cheng J.-F."/>
            <person name="Goodwin L."/>
            <person name="Pitluck S."/>
            <person name="Peters L."/>
            <person name="Ovchinnikova G."/>
            <person name="Held B."/>
            <person name="Detter J.C."/>
            <person name="Han C."/>
            <person name="Tapia R."/>
            <person name="Land M."/>
            <person name="Hauser L."/>
            <person name="Kyrpides N."/>
            <person name="Ivanova N."/>
            <person name="Pagani I."/>
            <person name="Gabster J."/>
            <person name="Walker C."/>
            <person name="Stolyar S."/>
            <person name="Stahl D."/>
            <person name="Arkin A."/>
            <person name="Dehal P."/>
            <person name="Hazen T."/>
            <person name="Woyke T."/>
        </authorList>
    </citation>
    <scope>NUCLEOTIDE SEQUENCE [LARGE SCALE GENOMIC DNA]</scope>
    <source>
        <strain evidence="4">U5L</strain>
    </source>
</reference>
<dbReference type="OrthoDB" id="5458521at2"/>